<feature type="region of interest" description="Disordered" evidence="1">
    <location>
        <begin position="606"/>
        <end position="625"/>
    </location>
</feature>
<keyword evidence="3" id="KW-1185">Reference proteome</keyword>
<evidence type="ECO:0000313" key="2">
    <source>
        <dbReference type="EnsemblMetazoa" id="AALB016349-PA"/>
    </source>
</evidence>
<feature type="region of interest" description="Disordered" evidence="1">
    <location>
        <begin position="419"/>
        <end position="459"/>
    </location>
</feature>
<accession>A0A8W7K8J7</accession>
<evidence type="ECO:0000256" key="1">
    <source>
        <dbReference type="SAM" id="MobiDB-lite"/>
    </source>
</evidence>
<reference evidence="2 3" key="1">
    <citation type="journal article" date="2017" name="G3 (Bethesda)">
        <title>The Physical Genome Mapping of Anopheles albimanus Corrected Scaffold Misassemblies and Identified Interarm Rearrangements in Genus Anopheles.</title>
        <authorList>
            <person name="Artemov G.N."/>
            <person name="Peery A.N."/>
            <person name="Jiang X."/>
            <person name="Tu Z."/>
            <person name="Stegniy V.N."/>
            <person name="Sharakhova M.V."/>
            <person name="Sharakhov I.V."/>
        </authorList>
    </citation>
    <scope>NUCLEOTIDE SEQUENCE [LARGE SCALE GENOMIC DNA]</scope>
    <source>
        <strain evidence="2 3">ALBI9_A</strain>
    </source>
</reference>
<reference evidence="2" key="2">
    <citation type="submission" date="2022-08" db="UniProtKB">
        <authorList>
            <consortium name="EnsemblMetazoa"/>
        </authorList>
    </citation>
    <scope>IDENTIFICATION</scope>
    <source>
        <strain evidence="2">STECLA/ALBI9_A</strain>
    </source>
</reference>
<protein>
    <submittedName>
        <fullName evidence="2">Uncharacterized protein</fullName>
    </submittedName>
</protein>
<feature type="compositionally biased region" description="Polar residues" evidence="1">
    <location>
        <begin position="422"/>
        <end position="459"/>
    </location>
</feature>
<evidence type="ECO:0000313" key="3">
    <source>
        <dbReference type="Proteomes" id="UP000069272"/>
    </source>
</evidence>
<dbReference type="EnsemblMetazoa" id="AALB016349-RA">
    <property type="protein sequence ID" value="AALB016349-PA"/>
    <property type="gene ID" value="AALB016349"/>
</dbReference>
<sequence>MNMDYSYVDHSVAPHYQLWKPPGAYYSRGEAPPPYEEAIAIASNESLGSCTVSVATSTGRTLPIGIGSDGDSNMPNIMANTTNLINININGGSTTGSGIECANRANVGTTVGHNVATITTEDIPLTSVSTDRIGTSTQQVIVTEIDDNTIMRFHDNRKDEADRHCEINNDGGLTAFDCEIATGSSNVDQYNCKSTFEAPSELCRNSSCEMVLNTNCSLSQQSSGPETLSSRTSLGTLNSIDTRVSSSVRMSNRRMNGIDPILDTDNSRQMVANVADDNHLSLGSFVHAVPATLTLNDDMITSNIGHVVNRNFAGKCRYSEKKYHRTIPRQFSIVDPITNPIKVNSIAPSAIYSLHSASVDTSKHASQRIKGSLCDAVPKVNVVNTTKVCHCPVPHRAMTSYQAASSTMPETTPCFETLRNLRPSSDLQGKSQSRGEGRSYSSSNDLDNRSANSSVDRVNSQIFQNEGNFICDRSPIMKGSSGLDSLSKGEQCYHTKEFSRPPSTLAGTFENDNNKRKHYKQQQQQQYLQLRELDHPYSNLDERKIERMGEMQSRLNVRPFEKERDLHPVVKNSSNFNATIGTQSNPILPPKIKKQLKQTQLLHHVQNGKEESVKQKSRSSSLVHVKQNATADLSSLACGPSSNSDIKDVKSMKANETKKSSVEIQHSNSGALLKLNSFGSTQGCSSSLPRHSFLMARNYDKKRSNDHLSLQTNADQIRPNSHGGISSKETTINKTMQERSTFDCNTLPKHGITTGNRSSRKTNLLTEAVNHIPSVINIPTTPKPPFGKKIKCIKANNAVDSDAVTAGHTTIDAQPESQTELHGSLENSNKTKLSVSATSSTHIKPTILSSLPVAMTTIINCANPREHALPNDNSLDDDYLSECENCKSSGNTRYYLELEDDNKCITPVQETMTLQRKVPDTTEEEQPHYYRVSSTLPTSSSKRIIPAVDKDRIAWFSTIPASSSSEDEEV</sequence>
<name>A0A8W7K8J7_ANOAL</name>
<dbReference type="Proteomes" id="UP000069272">
    <property type="component" value="Chromosome 2R"/>
</dbReference>
<feature type="region of interest" description="Disordered" evidence="1">
    <location>
        <begin position="634"/>
        <end position="665"/>
    </location>
</feature>
<feature type="region of interest" description="Disordered" evidence="1">
    <location>
        <begin position="493"/>
        <end position="515"/>
    </location>
</feature>
<dbReference type="AlphaFoldDB" id="A0A8W7K8J7"/>
<proteinExistence type="predicted"/>
<feature type="compositionally biased region" description="Basic and acidic residues" evidence="1">
    <location>
        <begin position="645"/>
        <end position="661"/>
    </location>
</feature>
<organism evidence="2 3">
    <name type="scientific">Anopheles albimanus</name>
    <name type="common">New world malaria mosquito</name>
    <dbReference type="NCBI Taxonomy" id="7167"/>
    <lineage>
        <taxon>Eukaryota</taxon>
        <taxon>Metazoa</taxon>
        <taxon>Ecdysozoa</taxon>
        <taxon>Arthropoda</taxon>
        <taxon>Hexapoda</taxon>
        <taxon>Insecta</taxon>
        <taxon>Pterygota</taxon>
        <taxon>Neoptera</taxon>
        <taxon>Endopterygota</taxon>
        <taxon>Diptera</taxon>
        <taxon>Nematocera</taxon>
        <taxon>Culicoidea</taxon>
        <taxon>Culicidae</taxon>
        <taxon>Anophelinae</taxon>
        <taxon>Anopheles</taxon>
    </lineage>
</organism>